<dbReference type="EMBL" id="CP080096">
    <property type="protein sequence ID" value="QYD72077.1"/>
    <property type="molecule type" value="Genomic_DNA"/>
</dbReference>
<name>A0ABX8USW1_9BURK</name>
<keyword evidence="3" id="KW-1185">Reference proteome</keyword>
<accession>A0ABX8USW1</accession>
<evidence type="ECO:0000256" key="1">
    <source>
        <dbReference type="SAM" id="MobiDB-lite"/>
    </source>
</evidence>
<gene>
    <name evidence="2" type="ORF">KZJ38_34585</name>
</gene>
<evidence type="ECO:0000313" key="2">
    <source>
        <dbReference type="EMBL" id="QYD72077.1"/>
    </source>
</evidence>
<evidence type="ECO:0000313" key="3">
    <source>
        <dbReference type="Proteomes" id="UP000826462"/>
    </source>
</evidence>
<organism evidence="2 3">
    <name type="scientific">Paraburkholderia edwinii</name>
    <dbReference type="NCBI Taxonomy" id="2861782"/>
    <lineage>
        <taxon>Bacteria</taxon>
        <taxon>Pseudomonadati</taxon>
        <taxon>Pseudomonadota</taxon>
        <taxon>Betaproteobacteria</taxon>
        <taxon>Burkholderiales</taxon>
        <taxon>Burkholderiaceae</taxon>
        <taxon>Paraburkholderia</taxon>
    </lineage>
</organism>
<protein>
    <submittedName>
        <fullName evidence="2">Uncharacterized protein</fullName>
    </submittedName>
</protein>
<dbReference type="Proteomes" id="UP000826462">
    <property type="component" value="Chromosome 2"/>
</dbReference>
<reference evidence="2 3" key="1">
    <citation type="submission" date="2021-07" db="EMBL/GenBank/DDBJ databases">
        <title>Paraburkholderia edwinii protects Aspergillus sp. from phenazines by acting as a toxin sponge.</title>
        <authorList>
            <person name="Dahlstrom K.M."/>
            <person name="Newman D.K."/>
        </authorList>
    </citation>
    <scope>NUCLEOTIDE SEQUENCE [LARGE SCALE GENOMIC DNA]</scope>
    <source>
        <strain evidence="2 3">Pe01</strain>
    </source>
</reference>
<feature type="region of interest" description="Disordered" evidence="1">
    <location>
        <begin position="1"/>
        <end position="25"/>
    </location>
</feature>
<proteinExistence type="predicted"/>
<dbReference type="RefSeq" id="WP_219801505.1">
    <property type="nucleotide sequence ID" value="NZ_CP080096.1"/>
</dbReference>
<sequence>MQKIDRNTLAQAGIAGGANKGSSSYASSTSVVMVQVAASSSSPSQPSKH</sequence>